<reference evidence="1" key="1">
    <citation type="submission" date="2015-06" db="UniProtKB">
        <authorList>
            <consortium name="EnsemblPlants"/>
        </authorList>
    </citation>
    <scope>IDENTIFICATION</scope>
</reference>
<dbReference type="EnsemblPlants" id="EMT06651">
    <property type="protein sequence ID" value="EMT06651"/>
    <property type="gene ID" value="F775_42289"/>
</dbReference>
<proteinExistence type="predicted"/>
<sequence>MGSLHKPERSSIVRLVRLLRAAGIKPTSRDALPPAAARDTYPVAEGRAGPAAGKDTTRVGELGFESQQRREGSTRKKQLCFLWK</sequence>
<accession>M8AQ18</accession>
<evidence type="ECO:0000313" key="1">
    <source>
        <dbReference type="EnsemblPlants" id="EMT06651"/>
    </source>
</evidence>
<name>M8AQ18_AEGTA</name>
<dbReference type="AlphaFoldDB" id="M8AQ18"/>
<protein>
    <submittedName>
        <fullName evidence="1">Uncharacterized protein</fullName>
    </submittedName>
</protein>
<organism evidence="1">
    <name type="scientific">Aegilops tauschii</name>
    <name type="common">Tausch's goatgrass</name>
    <name type="synonym">Aegilops squarrosa</name>
    <dbReference type="NCBI Taxonomy" id="37682"/>
    <lineage>
        <taxon>Eukaryota</taxon>
        <taxon>Viridiplantae</taxon>
        <taxon>Streptophyta</taxon>
        <taxon>Embryophyta</taxon>
        <taxon>Tracheophyta</taxon>
        <taxon>Spermatophyta</taxon>
        <taxon>Magnoliopsida</taxon>
        <taxon>Liliopsida</taxon>
        <taxon>Poales</taxon>
        <taxon>Poaceae</taxon>
        <taxon>BOP clade</taxon>
        <taxon>Pooideae</taxon>
        <taxon>Triticodae</taxon>
        <taxon>Triticeae</taxon>
        <taxon>Triticinae</taxon>
        <taxon>Aegilops</taxon>
    </lineage>
</organism>